<evidence type="ECO:0000313" key="2">
    <source>
        <dbReference type="EMBL" id="EAK7699547.1"/>
    </source>
</evidence>
<keyword evidence="1" id="KW-1133">Transmembrane helix</keyword>
<comment type="caution">
    <text evidence="2">The sequence shown here is derived from an EMBL/GenBank/DDBJ whole genome shotgun (WGS) entry which is preliminary data.</text>
</comment>
<evidence type="ECO:0000256" key="1">
    <source>
        <dbReference type="SAM" id="Phobius"/>
    </source>
</evidence>
<protein>
    <submittedName>
        <fullName evidence="2">PTS mannitol transporter subunit IIABC</fullName>
    </submittedName>
</protein>
<name>A0A5T1CHF8_CAMJU</name>
<feature type="transmembrane region" description="Helical" evidence="1">
    <location>
        <begin position="12"/>
        <end position="33"/>
    </location>
</feature>
<dbReference type="EMBL" id="AACJBK010000013">
    <property type="protein sequence ID" value="EAK7699547.1"/>
    <property type="molecule type" value="Genomic_DNA"/>
</dbReference>
<proteinExistence type="predicted"/>
<sequence length="131" mass="15489">MNLIAKKNIQSYFLYLCIIVSICIFKSEIWSFIKNVLKELFLTFVESVNYIGEDNLVFVSNFIILCFILKIVCWLYGTYQVLRVSLYLIPLFIAILYIFGIELSLDSFNFYFLTFIIVLNGLLWAYNQELK</sequence>
<keyword evidence="1" id="KW-0472">Membrane</keyword>
<keyword evidence="1" id="KW-0812">Transmembrane</keyword>
<feature type="transmembrane region" description="Helical" evidence="1">
    <location>
        <begin position="108"/>
        <end position="126"/>
    </location>
</feature>
<accession>A0A5T1CHF8</accession>
<gene>
    <name evidence="2" type="ORF">E7L89_09205</name>
</gene>
<feature type="transmembrane region" description="Helical" evidence="1">
    <location>
        <begin position="84"/>
        <end position="102"/>
    </location>
</feature>
<feature type="transmembrane region" description="Helical" evidence="1">
    <location>
        <begin position="56"/>
        <end position="77"/>
    </location>
</feature>
<organism evidence="2">
    <name type="scientific">Campylobacter jejuni</name>
    <dbReference type="NCBI Taxonomy" id="197"/>
    <lineage>
        <taxon>Bacteria</taxon>
        <taxon>Pseudomonadati</taxon>
        <taxon>Campylobacterota</taxon>
        <taxon>Epsilonproteobacteria</taxon>
        <taxon>Campylobacterales</taxon>
        <taxon>Campylobacteraceae</taxon>
        <taxon>Campylobacter</taxon>
    </lineage>
</organism>
<dbReference type="AlphaFoldDB" id="A0A5T1CHF8"/>
<reference evidence="2" key="1">
    <citation type="submission" date="2019-04" db="EMBL/GenBank/DDBJ databases">
        <authorList>
            <person name="Ashton P.M."/>
            <person name="Dallman T."/>
            <person name="Nair S."/>
            <person name="De Pinna E."/>
            <person name="Peters T."/>
            <person name="Grant K."/>
        </authorList>
    </citation>
    <scope>NUCLEOTIDE SEQUENCE</scope>
    <source>
        <strain evidence="2">OXC2045</strain>
    </source>
</reference>